<comment type="caution">
    <text evidence="22">The sequence shown here is derived from an EMBL/GenBank/DDBJ whole genome shotgun (WGS) entry which is preliminary data.</text>
</comment>
<dbReference type="Proteomes" id="UP000070186">
    <property type="component" value="Unassembled WGS sequence"/>
</dbReference>
<keyword evidence="23" id="KW-1185">Reference proteome</keyword>
<evidence type="ECO:0000259" key="19">
    <source>
        <dbReference type="PROSITE" id="PS50112"/>
    </source>
</evidence>
<evidence type="ECO:0000259" key="18">
    <source>
        <dbReference type="PROSITE" id="PS50110"/>
    </source>
</evidence>
<feature type="modified residue" description="4-aspartylphosphate" evidence="15">
    <location>
        <position position="851"/>
    </location>
</feature>
<dbReference type="InterPro" id="IPR036097">
    <property type="entry name" value="HisK_dim/P_sf"/>
</dbReference>
<dbReference type="SMART" id="SM00086">
    <property type="entry name" value="PAC"/>
    <property type="match status" value="1"/>
</dbReference>
<dbReference type="Pfam" id="PF00072">
    <property type="entry name" value="Response_reg"/>
    <property type="match status" value="1"/>
</dbReference>
<dbReference type="STRING" id="281362.AT959_15525"/>
<dbReference type="PROSITE" id="PS50885">
    <property type="entry name" value="HAMP"/>
    <property type="match status" value="1"/>
</dbReference>
<feature type="domain" description="Response regulatory" evidence="18">
    <location>
        <begin position="800"/>
        <end position="916"/>
    </location>
</feature>
<evidence type="ECO:0000313" key="23">
    <source>
        <dbReference type="Proteomes" id="UP000070186"/>
    </source>
</evidence>
<evidence type="ECO:0000256" key="14">
    <source>
        <dbReference type="ARBA" id="ARBA00070152"/>
    </source>
</evidence>
<dbReference type="SUPFAM" id="SSF55785">
    <property type="entry name" value="PYP-like sensor domain (PAS domain)"/>
    <property type="match status" value="1"/>
</dbReference>
<evidence type="ECO:0000256" key="3">
    <source>
        <dbReference type="ARBA" id="ARBA00012438"/>
    </source>
</evidence>
<evidence type="ECO:0000256" key="10">
    <source>
        <dbReference type="ARBA" id="ARBA00022989"/>
    </source>
</evidence>
<dbReference type="InterPro" id="IPR003660">
    <property type="entry name" value="HAMP_dom"/>
</dbReference>
<dbReference type="Pfam" id="PF00512">
    <property type="entry name" value="HisKA"/>
    <property type="match status" value="1"/>
</dbReference>
<keyword evidence="5" id="KW-0808">Transferase</keyword>
<name>A0A133XEK2_9RHOO</name>
<dbReference type="InterPro" id="IPR013655">
    <property type="entry name" value="PAS_fold_3"/>
</dbReference>
<proteinExistence type="predicted"/>
<evidence type="ECO:0000259" key="21">
    <source>
        <dbReference type="PROSITE" id="PS50885"/>
    </source>
</evidence>
<dbReference type="CDD" id="cd00130">
    <property type="entry name" value="PAS"/>
    <property type="match status" value="1"/>
</dbReference>
<dbReference type="PROSITE" id="PS50113">
    <property type="entry name" value="PAC"/>
    <property type="match status" value="1"/>
</dbReference>
<dbReference type="Gene3D" id="3.30.450.20">
    <property type="entry name" value="PAS domain"/>
    <property type="match status" value="2"/>
</dbReference>
<keyword evidence="8" id="KW-0418">Kinase</keyword>
<dbReference type="CDD" id="cd18774">
    <property type="entry name" value="PDC2_HK_sensor"/>
    <property type="match status" value="1"/>
</dbReference>
<evidence type="ECO:0000256" key="7">
    <source>
        <dbReference type="ARBA" id="ARBA00022741"/>
    </source>
</evidence>
<keyword evidence="12 16" id="KW-0472">Membrane</keyword>
<feature type="domain" description="HAMP" evidence="21">
    <location>
        <begin position="319"/>
        <end position="372"/>
    </location>
</feature>
<keyword evidence="7" id="KW-0547">Nucleotide-binding</keyword>
<feature type="domain" description="Histidine kinase" evidence="17">
    <location>
        <begin position="559"/>
        <end position="775"/>
    </location>
</feature>
<keyword evidence="4 15" id="KW-0597">Phosphoprotein</keyword>
<evidence type="ECO:0000256" key="5">
    <source>
        <dbReference type="ARBA" id="ARBA00022679"/>
    </source>
</evidence>
<dbReference type="InterPro" id="IPR011006">
    <property type="entry name" value="CheY-like_superfamily"/>
</dbReference>
<dbReference type="InterPro" id="IPR000014">
    <property type="entry name" value="PAS"/>
</dbReference>
<dbReference type="CDD" id="cd06225">
    <property type="entry name" value="HAMP"/>
    <property type="match status" value="1"/>
</dbReference>
<evidence type="ECO:0000256" key="13">
    <source>
        <dbReference type="ARBA" id="ARBA00058004"/>
    </source>
</evidence>
<dbReference type="Gene3D" id="3.40.50.2300">
    <property type="match status" value="1"/>
</dbReference>
<evidence type="ECO:0000256" key="6">
    <source>
        <dbReference type="ARBA" id="ARBA00022692"/>
    </source>
</evidence>
<evidence type="ECO:0000259" key="20">
    <source>
        <dbReference type="PROSITE" id="PS50113"/>
    </source>
</evidence>
<dbReference type="Gene3D" id="3.30.565.10">
    <property type="entry name" value="Histidine kinase-like ATPase, C-terminal domain"/>
    <property type="match status" value="1"/>
</dbReference>
<dbReference type="Pfam" id="PF00672">
    <property type="entry name" value="HAMP"/>
    <property type="match status" value="1"/>
</dbReference>
<evidence type="ECO:0000256" key="16">
    <source>
        <dbReference type="SAM" id="Phobius"/>
    </source>
</evidence>
<dbReference type="CDD" id="cd16922">
    <property type="entry name" value="HATPase_EvgS-ArcB-TorS-like"/>
    <property type="match status" value="1"/>
</dbReference>
<dbReference type="InterPro" id="IPR035965">
    <property type="entry name" value="PAS-like_dom_sf"/>
</dbReference>
<keyword evidence="11" id="KW-0902">Two-component regulatory system</keyword>
<dbReference type="PANTHER" id="PTHR45339:SF3">
    <property type="entry name" value="HISTIDINE KINASE"/>
    <property type="match status" value="1"/>
</dbReference>
<dbReference type="PROSITE" id="PS50110">
    <property type="entry name" value="RESPONSE_REGULATORY"/>
    <property type="match status" value="1"/>
</dbReference>
<dbReference type="CDD" id="cd00082">
    <property type="entry name" value="HisKA"/>
    <property type="match status" value="1"/>
</dbReference>
<dbReference type="InterPro" id="IPR001789">
    <property type="entry name" value="Sig_transdc_resp-reg_receiver"/>
</dbReference>
<dbReference type="EMBL" id="LODL01000035">
    <property type="protein sequence ID" value="KXB29375.1"/>
    <property type="molecule type" value="Genomic_DNA"/>
</dbReference>
<dbReference type="Pfam" id="PF08447">
    <property type="entry name" value="PAS_3"/>
    <property type="match status" value="1"/>
</dbReference>
<feature type="domain" description="PAS" evidence="19">
    <location>
        <begin position="402"/>
        <end position="449"/>
    </location>
</feature>
<keyword evidence="6 16" id="KW-0812">Transmembrane</keyword>
<dbReference type="Gene3D" id="6.10.340.10">
    <property type="match status" value="1"/>
</dbReference>
<organism evidence="22 23">
    <name type="scientific">Dechloromonas denitrificans</name>
    <dbReference type="NCBI Taxonomy" id="281362"/>
    <lineage>
        <taxon>Bacteria</taxon>
        <taxon>Pseudomonadati</taxon>
        <taxon>Pseudomonadota</taxon>
        <taxon>Betaproteobacteria</taxon>
        <taxon>Rhodocyclales</taxon>
        <taxon>Azonexaceae</taxon>
        <taxon>Dechloromonas</taxon>
    </lineage>
</organism>
<dbReference type="PRINTS" id="PR00344">
    <property type="entry name" value="BCTRLSENSOR"/>
</dbReference>
<evidence type="ECO:0000256" key="9">
    <source>
        <dbReference type="ARBA" id="ARBA00022840"/>
    </source>
</evidence>
<evidence type="ECO:0000256" key="12">
    <source>
        <dbReference type="ARBA" id="ARBA00023136"/>
    </source>
</evidence>
<dbReference type="FunFam" id="1.10.287.130:FF:000004">
    <property type="entry name" value="Ethylene receptor 1"/>
    <property type="match status" value="1"/>
</dbReference>
<dbReference type="PROSITE" id="PS50109">
    <property type="entry name" value="HIS_KIN"/>
    <property type="match status" value="1"/>
</dbReference>
<dbReference type="CDD" id="cd17546">
    <property type="entry name" value="REC_hyHK_CKI1_RcsC-like"/>
    <property type="match status" value="1"/>
</dbReference>
<sequence length="929" mass="101915">MENSVKTSLRIFNWRSLRTRVTVGVLVVGLSVLWTTVFTLSHSLRRDMEAAISAQQFSTISLIASEVDRSIRERMSIAESIAAKLTPEMMQEDGAAQTYLEQRDVPASLFNWGILIVDSQGLAIASTPSTLKRNGVNFGNYPGVGEVLRVGKRLITDPLLSPHSQQPVFGMHVPVHDKDGKTIGAVIGVTNLAEPNFFDEISAAKYGNTGDFLVTAPRSRVYVASSDKRRVMKSGPAAGVNAVYDRYIDGYEGSGVARSSRGVVELSSSKRIAATGWLMQSVLPAEEAFAPIRTMQRHLLQLSLLLTILASIAGWWWVRRQLQPLGEVSELLSQMRDGQIPRQPLPIRQMDEIGQLTAAFNGLQEAIVAEEARAAEHAANTRLRRIVSYVPGVVFQYRLNPDGNGCFPFTSDAISDIYGVTPEEMQRSAAAIRKMVHPDDAQRFFDSLHSSSLAMGPWRIEYRIIHPSGQIKWLLVNAVPERSTDDSIIWYGFIADISETKAMEAELRQALTEHKLKDAEIARYRDHLEQLVSQRTAALEIARADAERLSRAKSEFLANMSHEIRTPLNGVLGMAHLGLRATRADSKAHEAFAKITSSGKLLLGIINDILDFSKMEAGMLKIESTMVELQPILDETLDLMRERATSKGISLELQRHDLPPACQSDPLRLRQILLNLLSNAVKFTESGKVVLDVGLDGDELLLRVSDTGIGITESQIGIIFNSFEQGDNSTTRKFGGTGLGLAITERIVKLMGGSIHVDSMPGQGSVFEVRLPYRPASQSPSPARNAEHLFPRLKPLNGLKILVAEDNEINQEIMRDNLTEDGASVVIVGDGQQAVDCVRQAPNGFAMVLMDIQMPILNGLDAARQIAEIAPGLPIIGQTAHALAQDRAACIAAGMVDHIAKPIDPAKLVALIRQHVISKDRPFLSTDRS</sequence>
<dbReference type="GO" id="GO:0016020">
    <property type="term" value="C:membrane"/>
    <property type="evidence" value="ECO:0007669"/>
    <property type="project" value="UniProtKB-SubCell"/>
</dbReference>
<dbReference type="SMART" id="SM00388">
    <property type="entry name" value="HisKA"/>
    <property type="match status" value="1"/>
</dbReference>
<dbReference type="InterPro" id="IPR004358">
    <property type="entry name" value="Sig_transdc_His_kin-like_C"/>
</dbReference>
<dbReference type="InterPro" id="IPR003661">
    <property type="entry name" value="HisK_dim/P_dom"/>
</dbReference>
<gene>
    <name evidence="22" type="ORF">AT959_15525</name>
</gene>
<dbReference type="AlphaFoldDB" id="A0A133XEK2"/>
<comment type="catalytic activity">
    <reaction evidence="1">
        <text>ATP + protein L-histidine = ADP + protein N-phospho-L-histidine.</text>
        <dbReference type="EC" id="2.7.13.3"/>
    </reaction>
</comment>
<dbReference type="InterPro" id="IPR036890">
    <property type="entry name" value="HATPase_C_sf"/>
</dbReference>
<dbReference type="PANTHER" id="PTHR45339">
    <property type="entry name" value="HYBRID SIGNAL TRANSDUCTION HISTIDINE KINASE J"/>
    <property type="match status" value="1"/>
</dbReference>
<feature type="transmembrane region" description="Helical" evidence="16">
    <location>
        <begin position="20"/>
        <end position="40"/>
    </location>
</feature>
<evidence type="ECO:0000256" key="11">
    <source>
        <dbReference type="ARBA" id="ARBA00023012"/>
    </source>
</evidence>
<dbReference type="GO" id="GO:0000155">
    <property type="term" value="F:phosphorelay sensor kinase activity"/>
    <property type="evidence" value="ECO:0007669"/>
    <property type="project" value="InterPro"/>
</dbReference>
<evidence type="ECO:0000256" key="2">
    <source>
        <dbReference type="ARBA" id="ARBA00004370"/>
    </source>
</evidence>
<dbReference type="SUPFAM" id="SSF52172">
    <property type="entry name" value="CheY-like"/>
    <property type="match status" value="1"/>
</dbReference>
<evidence type="ECO:0000256" key="1">
    <source>
        <dbReference type="ARBA" id="ARBA00000085"/>
    </source>
</evidence>
<dbReference type="InterPro" id="IPR000700">
    <property type="entry name" value="PAS-assoc_C"/>
</dbReference>
<dbReference type="InterPro" id="IPR003594">
    <property type="entry name" value="HATPase_dom"/>
</dbReference>
<comment type="subcellular location">
    <subcellularLocation>
        <location evidence="2">Membrane</location>
    </subcellularLocation>
</comment>
<accession>A0A133XEK2</accession>
<protein>
    <recommendedName>
        <fullName evidence="14">Virulence sensor protein BvgS</fullName>
        <ecNumber evidence="3">2.7.13.3</ecNumber>
    </recommendedName>
</protein>
<dbReference type="Pfam" id="PF02518">
    <property type="entry name" value="HATPase_c"/>
    <property type="match status" value="1"/>
</dbReference>
<dbReference type="GO" id="GO:0005524">
    <property type="term" value="F:ATP binding"/>
    <property type="evidence" value="ECO:0007669"/>
    <property type="project" value="UniProtKB-KW"/>
</dbReference>
<evidence type="ECO:0000256" key="4">
    <source>
        <dbReference type="ARBA" id="ARBA00022553"/>
    </source>
</evidence>
<evidence type="ECO:0000259" key="17">
    <source>
        <dbReference type="PROSITE" id="PS50109"/>
    </source>
</evidence>
<reference evidence="22 23" key="1">
    <citation type="submission" date="2015-12" db="EMBL/GenBank/DDBJ databases">
        <title>Nitrous oxide reduction kinetics distinguish bacteria harboring typical versus atypical NosZ.</title>
        <authorList>
            <person name="Yoon S."/>
            <person name="Nissen S."/>
            <person name="Park D."/>
            <person name="Sanford R.A."/>
            <person name="Loeffler F.E."/>
        </authorList>
    </citation>
    <scope>NUCLEOTIDE SEQUENCE [LARGE SCALE GENOMIC DNA]</scope>
    <source>
        <strain evidence="22 23">ATCC BAA-841</strain>
    </source>
</reference>
<feature type="domain" description="PAC" evidence="20">
    <location>
        <begin position="458"/>
        <end position="509"/>
    </location>
</feature>
<dbReference type="EC" id="2.7.13.3" evidence="3"/>
<dbReference type="PROSITE" id="PS50112">
    <property type="entry name" value="PAS"/>
    <property type="match status" value="1"/>
</dbReference>
<dbReference type="InterPro" id="IPR005467">
    <property type="entry name" value="His_kinase_dom"/>
</dbReference>
<keyword evidence="9" id="KW-0067">ATP-binding</keyword>
<dbReference type="SMART" id="SM00448">
    <property type="entry name" value="REC"/>
    <property type="match status" value="1"/>
</dbReference>
<keyword evidence="10 16" id="KW-1133">Transmembrane helix</keyword>
<evidence type="ECO:0000256" key="8">
    <source>
        <dbReference type="ARBA" id="ARBA00022777"/>
    </source>
</evidence>
<dbReference type="NCBIfam" id="TIGR00229">
    <property type="entry name" value="sensory_box"/>
    <property type="match status" value="1"/>
</dbReference>
<evidence type="ECO:0000256" key="15">
    <source>
        <dbReference type="PROSITE-ProRule" id="PRU00169"/>
    </source>
</evidence>
<dbReference type="SMART" id="SM00304">
    <property type="entry name" value="HAMP"/>
    <property type="match status" value="1"/>
</dbReference>
<dbReference type="SMART" id="SM00387">
    <property type="entry name" value="HATPase_c"/>
    <property type="match status" value="1"/>
</dbReference>
<dbReference type="FunFam" id="3.30.565.10:FF:000010">
    <property type="entry name" value="Sensor histidine kinase RcsC"/>
    <property type="match status" value="1"/>
</dbReference>
<dbReference type="SUPFAM" id="SSF47384">
    <property type="entry name" value="Homodimeric domain of signal transducing histidine kinase"/>
    <property type="match status" value="1"/>
</dbReference>
<dbReference type="SUPFAM" id="SSF55874">
    <property type="entry name" value="ATPase domain of HSP90 chaperone/DNA topoisomerase II/histidine kinase"/>
    <property type="match status" value="1"/>
</dbReference>
<dbReference type="InterPro" id="IPR001610">
    <property type="entry name" value="PAC"/>
</dbReference>
<evidence type="ECO:0000313" key="22">
    <source>
        <dbReference type="EMBL" id="KXB29375.1"/>
    </source>
</evidence>
<comment type="function">
    <text evidence="13">Member of the two-component regulatory system BvgS/BvgA. Phosphorylates BvgA via a four-step phosphorelay in response to environmental signals.</text>
</comment>
<dbReference type="Gene3D" id="1.10.287.130">
    <property type="match status" value="1"/>
</dbReference>